<feature type="domain" description="SH3b" evidence="1">
    <location>
        <begin position="108"/>
        <end position="170"/>
    </location>
</feature>
<sequence>MKKSLTAIIAATVFLSGTPGLSILENAPGELKKVEAATFNQFKGTSTADLNIRSGPSTKYKKMGLLKKNSVVTVIGSSGEWYKISYKGKAAYVSAKYIKKNSTTSTFKQFAVVTTDALNVRQARSASAKKMGQLSKGTKVTVLGSKAGWYTIKYKGKTGYISSKYTKKVSTSLKVQYYASVISSKSYVRTGTSTKYKIVGTLKKGTKVGVYGTANGYSKILFEKSYRFIKSSDIKKAVISSKPTTPSKPTVPSVGSLEKPNNVPGYELQTGSYALALNFNEVDKVNVSNSFSYEGKVKEVKALAESIGAKSNGSVINLVNTVDSFESLDDVKIAYDFAYGSQKFKMYYSSGRDLRLKESKYMMKIMLKPYLPNGYESVVNKYFDGQYYGGDGYGPYEVDGYTVTFNAGSIRFEK</sequence>
<dbReference type="RefSeq" id="WP_282356969.1">
    <property type="nucleotide sequence ID" value="NZ_JASBQV010000025.1"/>
</dbReference>
<dbReference type="EMBL" id="JASBQV010000025">
    <property type="protein sequence ID" value="MDI3235973.1"/>
    <property type="molecule type" value="Genomic_DNA"/>
</dbReference>
<name>A0ABT6R4T6_9BACL</name>
<dbReference type="PANTHER" id="PTHR34408">
    <property type="entry name" value="FAMILY PROTEIN, PUTATIVE-RELATED"/>
    <property type="match status" value="1"/>
</dbReference>
<keyword evidence="3" id="KW-1185">Reference proteome</keyword>
<evidence type="ECO:0000313" key="2">
    <source>
        <dbReference type="EMBL" id="MDI3235973.1"/>
    </source>
</evidence>
<dbReference type="PANTHER" id="PTHR34408:SF1">
    <property type="entry name" value="GLYCOSYL HYDROLASE FAMILY 19 DOMAIN-CONTAINING PROTEIN HI_1415"/>
    <property type="match status" value="1"/>
</dbReference>
<feature type="domain" description="SH3b" evidence="1">
    <location>
        <begin position="176"/>
        <end position="248"/>
    </location>
</feature>
<proteinExistence type="predicted"/>
<dbReference type="SMART" id="SM00287">
    <property type="entry name" value="SH3b"/>
    <property type="match status" value="3"/>
</dbReference>
<dbReference type="InterPro" id="IPR003646">
    <property type="entry name" value="SH3-like_bac-type"/>
</dbReference>
<evidence type="ECO:0000259" key="1">
    <source>
        <dbReference type="PROSITE" id="PS51781"/>
    </source>
</evidence>
<reference evidence="2 3" key="1">
    <citation type="submission" date="2023-04" db="EMBL/GenBank/DDBJ databases">
        <title>Antarctic isolates genomes.</title>
        <authorList>
            <person name="Dimov S.G."/>
        </authorList>
    </citation>
    <scope>NUCLEOTIDE SEQUENCE [LARGE SCALE GENOMIC DNA]</scope>
    <source>
        <strain evidence="2 3">AL19</strain>
    </source>
</reference>
<comment type="caution">
    <text evidence="2">The sequence shown here is derived from an EMBL/GenBank/DDBJ whole genome shotgun (WGS) entry which is preliminary data.</text>
</comment>
<accession>A0ABT6R4T6</accession>
<gene>
    <name evidence="2" type="ORF">QK289_13230</name>
</gene>
<protein>
    <submittedName>
        <fullName evidence="2">SH3 domain-containing protein</fullName>
    </submittedName>
</protein>
<dbReference type="PROSITE" id="PS51781">
    <property type="entry name" value="SH3B"/>
    <property type="match status" value="3"/>
</dbReference>
<evidence type="ECO:0000313" key="3">
    <source>
        <dbReference type="Proteomes" id="UP001243286"/>
    </source>
</evidence>
<dbReference type="InterPro" id="IPR052354">
    <property type="entry name" value="Cell_Wall_Dynamics_Protein"/>
</dbReference>
<feature type="domain" description="SH3b" evidence="1">
    <location>
        <begin position="37"/>
        <end position="102"/>
    </location>
</feature>
<dbReference type="Pfam" id="PF08239">
    <property type="entry name" value="SH3_3"/>
    <property type="match status" value="3"/>
</dbReference>
<organism evidence="2 3">
    <name type="scientific">Exiguobacterium antarcticum</name>
    <dbReference type="NCBI Taxonomy" id="132920"/>
    <lineage>
        <taxon>Bacteria</taxon>
        <taxon>Bacillati</taxon>
        <taxon>Bacillota</taxon>
        <taxon>Bacilli</taxon>
        <taxon>Bacillales</taxon>
        <taxon>Bacillales Family XII. Incertae Sedis</taxon>
        <taxon>Exiguobacterium</taxon>
    </lineage>
</organism>
<dbReference type="Gene3D" id="2.30.30.40">
    <property type="entry name" value="SH3 Domains"/>
    <property type="match status" value="3"/>
</dbReference>
<dbReference type="Proteomes" id="UP001243286">
    <property type="component" value="Unassembled WGS sequence"/>
</dbReference>